<accession>A0ABQ3XUD5</accession>
<name>A0ABQ3XUD5_9ACTN</name>
<dbReference type="Pfam" id="PF00656">
    <property type="entry name" value="Peptidase_C14"/>
    <property type="match status" value="1"/>
</dbReference>
<dbReference type="Gene3D" id="3.40.50.1460">
    <property type="match status" value="1"/>
</dbReference>
<keyword evidence="3" id="KW-1185">Reference proteome</keyword>
<comment type="caution">
    <text evidence="2">The sequence shown here is derived from an EMBL/GenBank/DDBJ whole genome shotgun (WGS) entry which is preliminary data.</text>
</comment>
<proteinExistence type="predicted"/>
<dbReference type="PANTHER" id="PTHR48104">
    <property type="entry name" value="METACASPASE-4"/>
    <property type="match status" value="1"/>
</dbReference>
<gene>
    <name evidence="2" type="ORF">Ade02nite_00130</name>
</gene>
<reference evidence="2 3" key="1">
    <citation type="submission" date="2021-01" db="EMBL/GenBank/DDBJ databases">
        <title>Whole genome shotgun sequence of Actinoplanes deccanensis NBRC 13994.</title>
        <authorList>
            <person name="Komaki H."/>
            <person name="Tamura T."/>
        </authorList>
    </citation>
    <scope>NUCLEOTIDE SEQUENCE [LARGE SCALE GENOMIC DNA]</scope>
    <source>
        <strain evidence="2 3">NBRC 13994</strain>
    </source>
</reference>
<dbReference type="RefSeq" id="WP_203759223.1">
    <property type="nucleotide sequence ID" value="NZ_BAAABO010000004.1"/>
</dbReference>
<dbReference type="InterPro" id="IPR029030">
    <property type="entry name" value="Caspase-like_dom_sf"/>
</dbReference>
<dbReference type="InterPro" id="IPR050452">
    <property type="entry name" value="Metacaspase"/>
</dbReference>
<dbReference type="SUPFAM" id="SSF52129">
    <property type="entry name" value="Caspase-like"/>
    <property type="match status" value="1"/>
</dbReference>
<dbReference type="Proteomes" id="UP000609879">
    <property type="component" value="Unassembled WGS sequence"/>
</dbReference>
<protein>
    <recommendedName>
        <fullName evidence="1">Peptidase C14 caspase domain-containing protein</fullName>
    </recommendedName>
</protein>
<feature type="domain" description="Peptidase C14 caspase" evidence="1">
    <location>
        <begin position="5"/>
        <end position="257"/>
    </location>
</feature>
<evidence type="ECO:0000259" key="1">
    <source>
        <dbReference type="Pfam" id="PF00656"/>
    </source>
</evidence>
<sequence>MSAVYALVVGIDQYHVITPLTGCRNDAVAALAYLRSRAGEDRLHALELHDGAATREAVIAGIRTHLGRARAGDTAVFWYAGHGSQAPVPPELWAREPGGLMQTLICADSRDGDVPDLYDKELSVLLDQVAATGCHVVAVLDSCHAGGAVRGEIPEAAARARRALPIARAPKAESLIPELRAGWDALPPSSRLVLLAACRADQLAQEFPIDGVNHGVFSWALLRALNQLGPHATYRELLAAARCAVEDKVEFQAPQLSGDVPADQPFLGGALRAAASAITMRALRGAWEIDAGSCHGMPPAWPGPLRVAVAGDGPARSARVTAVAVDRSVVEPEGWQPDPARQYPVVVTELPEPALTVEVPGHAEMAALADASPFLRVARPTDSGVPDLRFCALPRGGFRLLGAGGIAVAPDILGEDPADVVRRTVRAGEHIARWRQVQALENPGSPLAGAVRLEIVPPGGDPIVPGADGLVHLRYAWRDGVPVAPTVLVRLHNTTEQPLYCVLLNLTEQYRVHASLFPGAFVGPGLTGAALEGKQVQFRLPAGAAPAPGRQVRDWLKLIVSEEEFSARPFEQGRLGDVTRRGVLPRVAMTREAGAAGPDDAYDWAAASIGVVTVVSS</sequence>
<organism evidence="2 3">
    <name type="scientific">Paractinoplanes deccanensis</name>
    <dbReference type="NCBI Taxonomy" id="113561"/>
    <lineage>
        <taxon>Bacteria</taxon>
        <taxon>Bacillati</taxon>
        <taxon>Actinomycetota</taxon>
        <taxon>Actinomycetes</taxon>
        <taxon>Micromonosporales</taxon>
        <taxon>Micromonosporaceae</taxon>
        <taxon>Paractinoplanes</taxon>
    </lineage>
</organism>
<evidence type="ECO:0000313" key="3">
    <source>
        <dbReference type="Proteomes" id="UP000609879"/>
    </source>
</evidence>
<dbReference type="PANTHER" id="PTHR48104:SF30">
    <property type="entry name" value="METACASPASE-1"/>
    <property type="match status" value="1"/>
</dbReference>
<dbReference type="InterPro" id="IPR011600">
    <property type="entry name" value="Pept_C14_caspase"/>
</dbReference>
<evidence type="ECO:0000313" key="2">
    <source>
        <dbReference type="EMBL" id="GID71372.1"/>
    </source>
</evidence>
<dbReference type="EMBL" id="BOMI01000001">
    <property type="protein sequence ID" value="GID71372.1"/>
    <property type="molecule type" value="Genomic_DNA"/>
</dbReference>